<reference evidence="2" key="1">
    <citation type="submission" date="2022-11" db="UniProtKB">
        <authorList>
            <consortium name="WormBaseParasite"/>
        </authorList>
    </citation>
    <scope>IDENTIFICATION</scope>
</reference>
<proteinExistence type="predicted"/>
<dbReference type="WBParaSite" id="PgR280_g001_t01">
    <property type="protein sequence ID" value="PgR280_g001_t01"/>
    <property type="gene ID" value="PgR280_g001"/>
</dbReference>
<organism evidence="1 2">
    <name type="scientific">Parascaris univalens</name>
    <name type="common">Nematode worm</name>
    <dbReference type="NCBI Taxonomy" id="6257"/>
    <lineage>
        <taxon>Eukaryota</taxon>
        <taxon>Metazoa</taxon>
        <taxon>Ecdysozoa</taxon>
        <taxon>Nematoda</taxon>
        <taxon>Chromadorea</taxon>
        <taxon>Rhabditida</taxon>
        <taxon>Spirurina</taxon>
        <taxon>Ascaridomorpha</taxon>
        <taxon>Ascaridoidea</taxon>
        <taxon>Ascarididae</taxon>
        <taxon>Parascaris</taxon>
    </lineage>
</organism>
<accession>A0A915CK07</accession>
<name>A0A915CK07_PARUN</name>
<sequence length="98" mass="11432">MPLTCSDCPKICCSVIIPASKKYLKGKKGRRIIDIFRTLDISCIVCFLLTIDEFACRRICGERMQYSSTHQYTSHPIGLYTRTYSRMLHHREVLIDDR</sequence>
<dbReference type="Proteomes" id="UP000887569">
    <property type="component" value="Unplaced"/>
</dbReference>
<dbReference type="AlphaFoldDB" id="A0A915CK07"/>
<protein>
    <submittedName>
        <fullName evidence="2">YkgJ family cysteine cluster protein</fullName>
    </submittedName>
</protein>
<keyword evidence="1" id="KW-1185">Reference proteome</keyword>
<evidence type="ECO:0000313" key="1">
    <source>
        <dbReference type="Proteomes" id="UP000887569"/>
    </source>
</evidence>
<evidence type="ECO:0000313" key="2">
    <source>
        <dbReference type="WBParaSite" id="PgR280_g001_t01"/>
    </source>
</evidence>